<evidence type="ECO:0000256" key="2">
    <source>
        <dbReference type="SAM" id="Phobius"/>
    </source>
</evidence>
<gene>
    <name evidence="4" type="ORF">TDIB3V08_LOCUS4907</name>
</gene>
<feature type="region of interest" description="Disordered" evidence="1">
    <location>
        <begin position="1"/>
        <end position="33"/>
    </location>
</feature>
<evidence type="ECO:0000256" key="1">
    <source>
        <dbReference type="SAM" id="MobiDB-lite"/>
    </source>
</evidence>
<reference evidence="4" key="1">
    <citation type="submission" date="2020-11" db="EMBL/GenBank/DDBJ databases">
        <authorList>
            <person name="Tran Van P."/>
        </authorList>
    </citation>
    <scope>NUCLEOTIDE SEQUENCE</scope>
</reference>
<organism evidence="4">
    <name type="scientific">Timema douglasi</name>
    <name type="common">Walking stick</name>
    <dbReference type="NCBI Taxonomy" id="61478"/>
    <lineage>
        <taxon>Eukaryota</taxon>
        <taxon>Metazoa</taxon>
        <taxon>Ecdysozoa</taxon>
        <taxon>Arthropoda</taxon>
        <taxon>Hexapoda</taxon>
        <taxon>Insecta</taxon>
        <taxon>Pterygota</taxon>
        <taxon>Neoptera</taxon>
        <taxon>Polyneoptera</taxon>
        <taxon>Phasmatodea</taxon>
        <taxon>Timematodea</taxon>
        <taxon>Timematoidea</taxon>
        <taxon>Timematidae</taxon>
        <taxon>Timema</taxon>
    </lineage>
</organism>
<dbReference type="Pfam" id="PF09995">
    <property type="entry name" value="MPAB_Lcp_cat"/>
    <property type="match status" value="1"/>
</dbReference>
<dbReference type="AlphaFoldDB" id="A0A7R8VI36"/>
<evidence type="ECO:0000259" key="3">
    <source>
        <dbReference type="Pfam" id="PF09995"/>
    </source>
</evidence>
<evidence type="ECO:0000313" key="4">
    <source>
        <dbReference type="EMBL" id="CAD7198628.1"/>
    </source>
</evidence>
<feature type="transmembrane region" description="Helical" evidence="2">
    <location>
        <begin position="84"/>
        <end position="102"/>
    </location>
</feature>
<keyword evidence="2" id="KW-0812">Transmembrane</keyword>
<dbReference type="PANTHER" id="PTHR37159">
    <property type="entry name" value="GH11867P"/>
    <property type="match status" value="1"/>
</dbReference>
<proteinExistence type="predicted"/>
<dbReference type="EMBL" id="OA566284">
    <property type="protein sequence ID" value="CAD7198628.1"/>
    <property type="molecule type" value="Genomic_DNA"/>
</dbReference>
<sequence length="423" mass="48418">MVVNTEEDMATSPSNNRNSPHETGALSPRDTLSIRPPQVDIPQYLQLLIEGTSVCGDSKNARDTRPDWLDLEKFRRGQKFARDYLFGLVFAEMLTLLGLFSFPDSLQPLIFTRGSDTPFKKRQAVIVPVVGGSQAFKRYLSTVTRVKSWYEDDIWSSETRGQRNLQTVRAMHNGVRHRLNVESEMTLKQPLWCKLTEELRQDFSSSCPYSPATRIYSAPRGGNRVFINQADMAVTQFGFVGLMVLYPKRFGAGGASEDDLEAFCHLWRAVGYLLGVEDRYNFCSGSLEDVRERSKDLIQWCIKPSLREVSQEWEHMSRCLVEGISYYIPGVSFEASLMYLTRLLDISAPCLVASLTVWQNFMFHLTWFVMSYFLRLPGVLAVHNWLLNVALHRANKASHSWLHRLENKSYSFQKTHGVICTKL</sequence>
<feature type="domain" description="ER-bound oxygenase mpaB/mpaB'/Rubber oxygenase catalytic" evidence="3">
    <location>
        <begin position="133"/>
        <end position="309"/>
    </location>
</feature>
<protein>
    <recommendedName>
        <fullName evidence="3">ER-bound oxygenase mpaB/mpaB'/Rubber oxygenase catalytic domain-containing protein</fullName>
    </recommendedName>
</protein>
<dbReference type="GO" id="GO:0016491">
    <property type="term" value="F:oxidoreductase activity"/>
    <property type="evidence" value="ECO:0007669"/>
    <property type="project" value="InterPro"/>
</dbReference>
<accession>A0A7R8VI36</accession>
<name>A0A7R8VI36_TIMDO</name>
<dbReference type="InterPro" id="IPR018713">
    <property type="entry name" value="MPAB/Lcp_cat_dom"/>
</dbReference>
<dbReference type="PANTHER" id="PTHR37159:SF1">
    <property type="entry name" value="GH11867P"/>
    <property type="match status" value="1"/>
</dbReference>
<keyword evidence="2" id="KW-0472">Membrane</keyword>
<keyword evidence="2" id="KW-1133">Transmembrane helix</keyword>